<feature type="compositionally biased region" description="Low complexity" evidence="2">
    <location>
        <begin position="257"/>
        <end position="270"/>
    </location>
</feature>
<reference evidence="3 4" key="1">
    <citation type="journal article" date="2014" name="Nat. Commun.">
        <title>Klebsormidium flaccidum genome reveals primary factors for plant terrestrial adaptation.</title>
        <authorList>
            <person name="Hori K."/>
            <person name="Maruyama F."/>
            <person name="Fujisawa T."/>
            <person name="Togashi T."/>
            <person name="Yamamoto N."/>
            <person name="Seo M."/>
            <person name="Sato S."/>
            <person name="Yamada T."/>
            <person name="Mori H."/>
            <person name="Tajima N."/>
            <person name="Moriyama T."/>
            <person name="Ikeuchi M."/>
            <person name="Watanabe M."/>
            <person name="Wada H."/>
            <person name="Kobayashi K."/>
            <person name="Saito M."/>
            <person name="Masuda T."/>
            <person name="Sasaki-Sekimoto Y."/>
            <person name="Mashiguchi K."/>
            <person name="Awai K."/>
            <person name="Shimojima M."/>
            <person name="Masuda S."/>
            <person name="Iwai M."/>
            <person name="Nobusawa T."/>
            <person name="Narise T."/>
            <person name="Kondo S."/>
            <person name="Saito H."/>
            <person name="Sato R."/>
            <person name="Murakawa M."/>
            <person name="Ihara Y."/>
            <person name="Oshima-Yamada Y."/>
            <person name="Ohtaka K."/>
            <person name="Satoh M."/>
            <person name="Sonobe K."/>
            <person name="Ishii M."/>
            <person name="Ohtani R."/>
            <person name="Kanamori-Sato M."/>
            <person name="Honoki R."/>
            <person name="Miyazaki D."/>
            <person name="Mochizuki H."/>
            <person name="Umetsu J."/>
            <person name="Higashi K."/>
            <person name="Shibata D."/>
            <person name="Kamiya Y."/>
            <person name="Sato N."/>
            <person name="Nakamura Y."/>
            <person name="Tabata S."/>
            <person name="Ida S."/>
            <person name="Kurokawa K."/>
            <person name="Ohta H."/>
        </authorList>
    </citation>
    <scope>NUCLEOTIDE SEQUENCE [LARGE SCALE GENOMIC DNA]</scope>
    <source>
        <strain evidence="3 4">NIES-2285</strain>
    </source>
</reference>
<dbReference type="Proteomes" id="UP000054558">
    <property type="component" value="Unassembled WGS sequence"/>
</dbReference>
<dbReference type="EMBL" id="DF238231">
    <property type="protein sequence ID" value="GAQ93071.1"/>
    <property type="molecule type" value="Genomic_DNA"/>
</dbReference>
<dbReference type="GO" id="GO:0046982">
    <property type="term" value="F:protein heterodimerization activity"/>
    <property type="evidence" value="ECO:0007669"/>
    <property type="project" value="InterPro"/>
</dbReference>
<feature type="compositionally biased region" description="Basic residues" evidence="2">
    <location>
        <begin position="228"/>
        <end position="239"/>
    </location>
</feature>
<dbReference type="InterPro" id="IPR000164">
    <property type="entry name" value="Histone_H3/CENP-A"/>
</dbReference>
<dbReference type="STRING" id="105231.A0A1Y1IUM8"/>
<evidence type="ECO:0000256" key="1">
    <source>
        <dbReference type="ARBA" id="ARBA00010343"/>
    </source>
</evidence>
<dbReference type="SUPFAM" id="SSF47113">
    <property type="entry name" value="Histone-fold"/>
    <property type="match status" value="2"/>
</dbReference>
<feature type="region of interest" description="Disordered" evidence="2">
    <location>
        <begin position="77"/>
        <end position="105"/>
    </location>
</feature>
<evidence type="ECO:0000256" key="2">
    <source>
        <dbReference type="SAM" id="MobiDB-lite"/>
    </source>
</evidence>
<comment type="similarity">
    <text evidence="1">Belongs to the histone H3 family.</text>
</comment>
<proteinExistence type="inferred from homology"/>
<organism evidence="3 4">
    <name type="scientific">Klebsormidium nitens</name>
    <name type="common">Green alga</name>
    <name type="synonym">Ulothrix nitens</name>
    <dbReference type="NCBI Taxonomy" id="105231"/>
    <lineage>
        <taxon>Eukaryota</taxon>
        <taxon>Viridiplantae</taxon>
        <taxon>Streptophyta</taxon>
        <taxon>Klebsormidiophyceae</taxon>
        <taxon>Klebsormidiales</taxon>
        <taxon>Klebsormidiaceae</taxon>
        <taxon>Klebsormidium</taxon>
    </lineage>
</organism>
<sequence>MAALEDEVGNLEGAQVPRGSVEPAIDLLELDETCLHANWGLEDYLSYVETLATQNKWSPKKKAEAEAHYLAQFAELRSGEQSPLPETMQTEEGAPEEVQKERRIMSSEKYRAQLDDIARNNAPFENPLGHSEPEEDDPEEGGHLNAAGEDDPDAPTESELQAEMTFKQHAREEEAPAEDDEEEEGEELQSMLGDPGRDMDPAEQHRRHKAAVASFGKTSRELLTAGKQPRKKPRSKATGRKPSSVWAVVGGKKPVPGAAALAGKPEAAGATEQKGSGGAQKKKVPPTGAIGKPAAGEGKQKLAMGGSGKAVVGGNRKTSAALRRWESAKRPRRYKPGTIALREIRKYQKSTDNLIPRSTFARIVKRMCNTYLKREDLSRKPSSVRAVVGGKKPVPGAAALAGKPEAAGATAQKGSGGAPKKKVPPTGAIGKPAAGEGKQKLAMGGSGKAVVGGNRKTSAALRRWESAKRPRRYKPGTIALREIRKYQKSTDNLIPRSTFARIVKRMCNTYLKRDLR</sequence>
<evidence type="ECO:0000313" key="3">
    <source>
        <dbReference type="EMBL" id="GAQ93071.1"/>
    </source>
</evidence>
<name>A0A1Y1IUM8_KLENI</name>
<gene>
    <name evidence="3" type="ORF">KFL_012820020</name>
</gene>
<dbReference type="GO" id="GO:0005634">
    <property type="term" value="C:nucleus"/>
    <property type="evidence" value="ECO:0000318"/>
    <property type="project" value="GO_Central"/>
</dbReference>
<feature type="compositionally biased region" description="Basic and acidic residues" evidence="2">
    <location>
        <begin position="195"/>
        <end position="204"/>
    </location>
</feature>
<dbReference type="PANTHER" id="PTHR45810">
    <property type="entry name" value="HISTONE H3.2"/>
    <property type="match status" value="1"/>
</dbReference>
<dbReference type="GO" id="GO:0030527">
    <property type="term" value="F:structural constituent of chromatin"/>
    <property type="evidence" value="ECO:0007669"/>
    <property type="project" value="InterPro"/>
</dbReference>
<feature type="compositionally biased region" description="Acidic residues" evidence="2">
    <location>
        <begin position="175"/>
        <end position="187"/>
    </location>
</feature>
<dbReference type="InterPro" id="IPR009072">
    <property type="entry name" value="Histone-fold"/>
</dbReference>
<dbReference type="AlphaFoldDB" id="A0A1Y1IUM8"/>
<feature type="compositionally biased region" description="Low complexity" evidence="2">
    <location>
        <begin position="396"/>
        <end position="411"/>
    </location>
</feature>
<dbReference type="GO" id="GO:0003677">
    <property type="term" value="F:DNA binding"/>
    <property type="evidence" value="ECO:0007669"/>
    <property type="project" value="InterPro"/>
</dbReference>
<keyword evidence="4" id="KW-1185">Reference proteome</keyword>
<feature type="region of interest" description="Disordered" evidence="2">
    <location>
        <begin position="118"/>
        <end position="333"/>
    </location>
</feature>
<dbReference type="GO" id="GO:0000786">
    <property type="term" value="C:nucleosome"/>
    <property type="evidence" value="ECO:0007669"/>
    <property type="project" value="InterPro"/>
</dbReference>
<dbReference type="PANTHER" id="PTHR45810:SF1">
    <property type="entry name" value="HISTONE H3-LIKE CENTROMERIC PROTEIN A"/>
    <property type="match status" value="1"/>
</dbReference>
<accession>A0A1Y1IUM8</accession>
<protein>
    <submittedName>
        <fullName evidence="3">Histone H3</fullName>
    </submittedName>
</protein>
<dbReference type="SMART" id="SM00428">
    <property type="entry name" value="H3"/>
    <property type="match status" value="1"/>
</dbReference>
<feature type="region of interest" description="Disordered" evidence="2">
    <location>
        <begin position="380"/>
        <end position="454"/>
    </location>
</feature>
<evidence type="ECO:0000313" key="4">
    <source>
        <dbReference type="Proteomes" id="UP000054558"/>
    </source>
</evidence>
<dbReference type="Gene3D" id="1.10.20.10">
    <property type="entry name" value="Histone, subunit A"/>
    <property type="match status" value="2"/>
</dbReference>
<dbReference type="OMA" id="LECMAIF"/>